<feature type="transmembrane region" description="Helical" evidence="1">
    <location>
        <begin position="20"/>
        <end position="43"/>
    </location>
</feature>
<evidence type="ECO:0000256" key="1">
    <source>
        <dbReference type="SAM" id="Phobius"/>
    </source>
</evidence>
<keyword evidence="1" id="KW-0472">Membrane</keyword>
<dbReference type="EMBL" id="PQXN01000228">
    <property type="protein sequence ID" value="TGO48801.1"/>
    <property type="molecule type" value="Genomic_DNA"/>
</dbReference>
<reference evidence="2 3" key="1">
    <citation type="submission" date="2017-12" db="EMBL/GenBank/DDBJ databases">
        <title>Comparative genomics of Botrytis spp.</title>
        <authorList>
            <person name="Valero-Jimenez C.A."/>
            <person name="Tapia P."/>
            <person name="Veloso J."/>
            <person name="Silva-Moreno E."/>
            <person name="Staats M."/>
            <person name="Valdes J.H."/>
            <person name="Van Kan J.A.L."/>
        </authorList>
    </citation>
    <scope>NUCLEOTIDE SEQUENCE [LARGE SCALE GENOMIC DNA]</scope>
    <source>
        <strain evidence="2 3">MUCL11595</strain>
    </source>
</reference>
<keyword evidence="1" id="KW-0812">Transmembrane</keyword>
<dbReference type="Proteomes" id="UP000297527">
    <property type="component" value="Unassembled WGS sequence"/>
</dbReference>
<keyword evidence="1" id="KW-1133">Transmembrane helix</keyword>
<proteinExistence type="predicted"/>
<evidence type="ECO:0000313" key="2">
    <source>
        <dbReference type="EMBL" id="TGO48801.1"/>
    </source>
</evidence>
<dbReference type="AlphaFoldDB" id="A0A4Z1HJI9"/>
<evidence type="ECO:0000313" key="3">
    <source>
        <dbReference type="Proteomes" id="UP000297527"/>
    </source>
</evidence>
<organism evidence="2 3">
    <name type="scientific">Botryotinia convoluta</name>
    <dbReference type="NCBI Taxonomy" id="54673"/>
    <lineage>
        <taxon>Eukaryota</taxon>
        <taxon>Fungi</taxon>
        <taxon>Dikarya</taxon>
        <taxon>Ascomycota</taxon>
        <taxon>Pezizomycotina</taxon>
        <taxon>Leotiomycetes</taxon>
        <taxon>Helotiales</taxon>
        <taxon>Sclerotiniaceae</taxon>
        <taxon>Botryotinia</taxon>
    </lineage>
</organism>
<keyword evidence="3" id="KW-1185">Reference proteome</keyword>
<name>A0A4Z1HJI9_9HELO</name>
<sequence length="87" mass="9484">MIRASSVQDFDEDVNLETLALASTLALAFVPGSILGLACPNLCNFSFSKSNFKIKSTYGKRLLGIIPFVASSNGHLWRSDITSEEEE</sequence>
<gene>
    <name evidence="2" type="ORF">BCON_0229g00130</name>
</gene>
<protein>
    <submittedName>
        <fullName evidence="2">Uncharacterized protein</fullName>
    </submittedName>
</protein>
<accession>A0A4Z1HJI9</accession>
<comment type="caution">
    <text evidence="2">The sequence shown here is derived from an EMBL/GenBank/DDBJ whole genome shotgun (WGS) entry which is preliminary data.</text>
</comment>